<comment type="caution">
    <text evidence="9">The sequence shown here is derived from an EMBL/GenBank/DDBJ whole genome shotgun (WGS) entry which is preliminary data.</text>
</comment>
<feature type="compositionally biased region" description="Acidic residues" evidence="5">
    <location>
        <begin position="51"/>
        <end position="64"/>
    </location>
</feature>
<evidence type="ECO:0000259" key="8">
    <source>
        <dbReference type="PROSITE" id="PS51935"/>
    </source>
</evidence>
<dbReference type="GO" id="GO:0004553">
    <property type="term" value="F:hydrolase activity, hydrolyzing O-glycosyl compounds"/>
    <property type="evidence" value="ECO:0007669"/>
    <property type="project" value="InterPro"/>
</dbReference>
<dbReference type="PROSITE" id="PS51935">
    <property type="entry name" value="NLPC_P60"/>
    <property type="match status" value="1"/>
</dbReference>
<name>A0A3E2WYI3_9FIRM</name>
<dbReference type="SUPFAM" id="SSF54001">
    <property type="entry name" value="Cysteine proteinases"/>
    <property type="match status" value="1"/>
</dbReference>
<keyword evidence="4" id="KW-0788">Thiol protease</keyword>
<dbReference type="InterPro" id="IPR000064">
    <property type="entry name" value="NLP_P60_dom"/>
</dbReference>
<dbReference type="SUPFAM" id="SSF50685">
    <property type="entry name" value="Barwin-like endoglucanases"/>
    <property type="match status" value="1"/>
</dbReference>
<dbReference type="GO" id="GO:0008234">
    <property type="term" value="F:cysteine-type peptidase activity"/>
    <property type="evidence" value="ECO:0007669"/>
    <property type="project" value="UniProtKB-KW"/>
</dbReference>
<feature type="domain" description="SH3b" evidence="7">
    <location>
        <begin position="391"/>
        <end position="454"/>
    </location>
</feature>
<feature type="region of interest" description="Disordered" evidence="5">
    <location>
        <begin position="100"/>
        <end position="239"/>
    </location>
</feature>
<evidence type="ECO:0000256" key="4">
    <source>
        <dbReference type="ARBA" id="ARBA00022807"/>
    </source>
</evidence>
<comment type="similarity">
    <text evidence="1">Belongs to the peptidase C40 family.</text>
</comment>
<dbReference type="InterPro" id="IPR038765">
    <property type="entry name" value="Papain-like_cys_pep_sf"/>
</dbReference>
<evidence type="ECO:0000256" key="1">
    <source>
        <dbReference type="ARBA" id="ARBA00007074"/>
    </source>
</evidence>
<dbReference type="Proteomes" id="UP000261111">
    <property type="component" value="Unassembled WGS sequence"/>
</dbReference>
<proteinExistence type="inferred from homology"/>
<feature type="chain" id="PRO_5017737690" evidence="6">
    <location>
        <begin position="29"/>
        <end position="733"/>
    </location>
</feature>
<dbReference type="AlphaFoldDB" id="A0A3E2WYI3"/>
<dbReference type="Pfam" id="PF08239">
    <property type="entry name" value="SH3_3"/>
    <property type="match status" value="1"/>
</dbReference>
<sequence length="733" mass="79143">MKAKEYKRMLAVVLSAGMMAVQPASVMAADTGMNDPLQQEQEGGEGQDGAQSEDTEQPNDTEQPEEARQAAAVDGSGTMVDISEEVLKMLEDGTVYQDEETKFLHDSKTNQKVDPVTGERVEEKPEEKPGGDGSDRPGDNTPDKPGDNTPDKPGDNTTDKPGGNTTDKPGSDDEDGKDDGDKEENGGTSDNGNTGGSQDGSDQESGDTQKPSDSGESGSDGENEGNNSGDAQEAPAAQDHSNNQALIAGQQIFKLPEIKKDFRFWTVARRYAFAKAKLSVREEMTENARAVGSLNTNGLLYVLQEEEDGWLYVESGTVRGFVKADEVLRGDDAQKLLTKYQDRAKKKAERTKTKYTGIESVVSVAKELIPQNENNAFLHTHSTVNRTVIDKKYALTTIGLLNVREGKDTNTRIVGTLKADSLCYVLADENEEWVYIESGDVRGFVNKKYLKTGNEVNKTVEEKGEENFPTASEIIEPEKNKACYYTLTSVKSGVPGSSVRQSVLEFASQFIGNPYVWGGTSLTEGADCSGFVQSIFKEYGYNLPRVAEDQAQYGTKIAVEDAQPGDLIFYAKDGYIHHVVIYAGDGKTVEAMGSDYGIVQGNVDTSEAVWAVKVLDDSVGGGFASSIGEVNATDDMYGEYLGDYQLTYYCSCEVCCDVETGITATGTPVVEGQTIAVDPSVIPYGTQVIIGGHVFTAEDCGGAVKGNHIDIYVNDHDRALSMGVNQADVYLVK</sequence>
<feature type="region of interest" description="Disordered" evidence="5">
    <location>
        <begin position="27"/>
        <end position="79"/>
    </location>
</feature>
<evidence type="ECO:0000256" key="2">
    <source>
        <dbReference type="ARBA" id="ARBA00022670"/>
    </source>
</evidence>
<keyword evidence="3 9" id="KW-0378">Hydrolase</keyword>
<dbReference type="InterPro" id="IPR059180">
    <property type="entry name" value="3D_YorM"/>
</dbReference>
<dbReference type="InterPro" id="IPR051202">
    <property type="entry name" value="Peptidase_C40"/>
</dbReference>
<evidence type="ECO:0000256" key="5">
    <source>
        <dbReference type="SAM" id="MobiDB-lite"/>
    </source>
</evidence>
<keyword evidence="2" id="KW-0645">Protease</keyword>
<feature type="domain" description="NlpC/P60" evidence="8">
    <location>
        <begin position="497"/>
        <end position="621"/>
    </location>
</feature>
<dbReference type="PANTHER" id="PTHR47053">
    <property type="entry name" value="MUREIN DD-ENDOPEPTIDASE MEPH-RELATED"/>
    <property type="match status" value="1"/>
</dbReference>
<dbReference type="Gene3D" id="3.90.1720.10">
    <property type="entry name" value="endopeptidase domain like (from Nostoc punctiforme)"/>
    <property type="match status" value="1"/>
</dbReference>
<dbReference type="GeneID" id="93336075"/>
<dbReference type="InterPro" id="IPR010611">
    <property type="entry name" value="3D_dom"/>
</dbReference>
<dbReference type="Pfam" id="PF06725">
    <property type="entry name" value="3D"/>
    <property type="match status" value="1"/>
</dbReference>
<evidence type="ECO:0000259" key="7">
    <source>
        <dbReference type="PROSITE" id="PS51781"/>
    </source>
</evidence>
<dbReference type="Gene3D" id="2.40.40.10">
    <property type="entry name" value="RlpA-like domain"/>
    <property type="match status" value="1"/>
</dbReference>
<dbReference type="GO" id="GO:0006508">
    <property type="term" value="P:proteolysis"/>
    <property type="evidence" value="ECO:0007669"/>
    <property type="project" value="UniProtKB-KW"/>
</dbReference>
<evidence type="ECO:0000256" key="6">
    <source>
        <dbReference type="SAM" id="SignalP"/>
    </source>
</evidence>
<accession>A0A3E2WYI3</accession>
<dbReference type="PROSITE" id="PS51781">
    <property type="entry name" value="SH3B"/>
    <property type="match status" value="1"/>
</dbReference>
<dbReference type="InterPro" id="IPR003646">
    <property type="entry name" value="SH3-like_bac-type"/>
</dbReference>
<feature type="signal peptide" evidence="6">
    <location>
        <begin position="1"/>
        <end position="28"/>
    </location>
</feature>
<dbReference type="InterPro" id="IPR036908">
    <property type="entry name" value="RlpA-like_sf"/>
</dbReference>
<dbReference type="PANTHER" id="PTHR47053:SF1">
    <property type="entry name" value="MUREIN DD-ENDOPEPTIDASE MEPH-RELATED"/>
    <property type="match status" value="1"/>
</dbReference>
<feature type="compositionally biased region" description="Basic and acidic residues" evidence="5">
    <location>
        <begin position="100"/>
        <end position="158"/>
    </location>
</feature>
<dbReference type="SMART" id="SM00287">
    <property type="entry name" value="SH3b"/>
    <property type="match status" value="2"/>
</dbReference>
<gene>
    <name evidence="9" type="ORF">DWX41_09185</name>
</gene>
<dbReference type="GO" id="GO:0019867">
    <property type="term" value="C:outer membrane"/>
    <property type="evidence" value="ECO:0007669"/>
    <property type="project" value="InterPro"/>
</dbReference>
<keyword evidence="6" id="KW-0732">Signal</keyword>
<organism evidence="9 10">
    <name type="scientific">Hungatella hathewayi</name>
    <dbReference type="NCBI Taxonomy" id="154046"/>
    <lineage>
        <taxon>Bacteria</taxon>
        <taxon>Bacillati</taxon>
        <taxon>Bacillota</taxon>
        <taxon>Clostridia</taxon>
        <taxon>Lachnospirales</taxon>
        <taxon>Lachnospiraceae</taxon>
        <taxon>Hungatella</taxon>
    </lineage>
</organism>
<dbReference type="RefSeq" id="WP_025655718.1">
    <property type="nucleotide sequence ID" value="NZ_QVIA01000008.1"/>
</dbReference>
<protein>
    <submittedName>
        <fullName evidence="9">Cell wall hydrolase</fullName>
    </submittedName>
</protein>
<reference evidence="9 10" key="1">
    <citation type="submission" date="2018-08" db="EMBL/GenBank/DDBJ databases">
        <title>A genome reference for cultivated species of the human gut microbiota.</title>
        <authorList>
            <person name="Zou Y."/>
            <person name="Xue W."/>
            <person name="Luo G."/>
        </authorList>
    </citation>
    <scope>NUCLEOTIDE SEQUENCE [LARGE SCALE GENOMIC DNA]</scope>
    <source>
        <strain evidence="9 10">AF19-21</strain>
    </source>
</reference>
<dbReference type="EMBL" id="QVIA01000008">
    <property type="protein sequence ID" value="RGC32720.1"/>
    <property type="molecule type" value="Genomic_DNA"/>
</dbReference>
<feature type="compositionally biased region" description="Low complexity" evidence="5">
    <location>
        <begin position="206"/>
        <end position="217"/>
    </location>
</feature>
<evidence type="ECO:0000313" key="10">
    <source>
        <dbReference type="Proteomes" id="UP000261111"/>
    </source>
</evidence>
<dbReference type="Pfam" id="PF00877">
    <property type="entry name" value="NLPC_P60"/>
    <property type="match status" value="1"/>
</dbReference>
<dbReference type="GO" id="GO:0009254">
    <property type="term" value="P:peptidoglycan turnover"/>
    <property type="evidence" value="ECO:0007669"/>
    <property type="project" value="InterPro"/>
</dbReference>
<evidence type="ECO:0000313" key="9">
    <source>
        <dbReference type="EMBL" id="RGC32720.1"/>
    </source>
</evidence>
<dbReference type="CDD" id="cd14667">
    <property type="entry name" value="3D_containing_proteins"/>
    <property type="match status" value="1"/>
</dbReference>
<dbReference type="Gene3D" id="2.30.30.40">
    <property type="entry name" value="SH3 Domains"/>
    <property type="match status" value="1"/>
</dbReference>
<evidence type="ECO:0000256" key="3">
    <source>
        <dbReference type="ARBA" id="ARBA00022801"/>
    </source>
</evidence>